<organism evidence="1 2">
    <name type="scientific">Kistimonas scapharcae</name>
    <dbReference type="NCBI Taxonomy" id="1036133"/>
    <lineage>
        <taxon>Bacteria</taxon>
        <taxon>Pseudomonadati</taxon>
        <taxon>Pseudomonadota</taxon>
        <taxon>Gammaproteobacteria</taxon>
        <taxon>Oceanospirillales</taxon>
        <taxon>Endozoicomonadaceae</taxon>
        <taxon>Kistimonas</taxon>
    </lineage>
</organism>
<gene>
    <name evidence="1" type="ORF">GCM10023116_11640</name>
</gene>
<evidence type="ECO:0000313" key="2">
    <source>
        <dbReference type="Proteomes" id="UP001500604"/>
    </source>
</evidence>
<accession>A0ABP8V1C1</accession>
<sequence length="164" mass="18204">MTMAGNRLSRIVAKTQKAPPFMQSWLLTKVFGTAIKFAGTAKVDIHHLSHQESRLTIKNRKRVQNHIGSVHACAMALLAESATGYIVGMNVPDDRVPVIKSMHIDYVKRATGDLHAVAHLTDAQIQQIQTTEKGEVTVAVTITDEKGVEPIKAEMIWAWTPKRR</sequence>
<keyword evidence="2" id="KW-1185">Reference proteome</keyword>
<proteinExistence type="predicted"/>
<dbReference type="Pfam" id="PF14539">
    <property type="entry name" value="DUF4442"/>
    <property type="match status" value="1"/>
</dbReference>
<dbReference type="EMBL" id="BAABFL010000112">
    <property type="protein sequence ID" value="GAA4648890.1"/>
    <property type="molecule type" value="Genomic_DNA"/>
</dbReference>
<dbReference type="CDD" id="cd03443">
    <property type="entry name" value="PaaI_thioesterase"/>
    <property type="match status" value="1"/>
</dbReference>
<dbReference type="InterPro" id="IPR029069">
    <property type="entry name" value="HotDog_dom_sf"/>
</dbReference>
<evidence type="ECO:0000313" key="1">
    <source>
        <dbReference type="EMBL" id="GAA4648890.1"/>
    </source>
</evidence>
<dbReference type="SUPFAM" id="SSF54637">
    <property type="entry name" value="Thioesterase/thiol ester dehydrase-isomerase"/>
    <property type="match status" value="1"/>
</dbReference>
<dbReference type="Gene3D" id="3.10.129.10">
    <property type="entry name" value="Hotdog Thioesterase"/>
    <property type="match status" value="1"/>
</dbReference>
<comment type="caution">
    <text evidence="1">The sequence shown here is derived from an EMBL/GenBank/DDBJ whole genome shotgun (WGS) entry which is preliminary data.</text>
</comment>
<dbReference type="Proteomes" id="UP001500604">
    <property type="component" value="Unassembled WGS sequence"/>
</dbReference>
<protein>
    <submittedName>
        <fullName evidence="1">DUF4442 domain-containing protein</fullName>
    </submittedName>
</protein>
<reference evidence="2" key="1">
    <citation type="journal article" date="2019" name="Int. J. Syst. Evol. Microbiol.">
        <title>The Global Catalogue of Microorganisms (GCM) 10K type strain sequencing project: providing services to taxonomists for standard genome sequencing and annotation.</title>
        <authorList>
            <consortium name="The Broad Institute Genomics Platform"/>
            <consortium name="The Broad Institute Genome Sequencing Center for Infectious Disease"/>
            <person name="Wu L."/>
            <person name="Ma J."/>
        </authorList>
    </citation>
    <scope>NUCLEOTIDE SEQUENCE [LARGE SCALE GENOMIC DNA]</scope>
    <source>
        <strain evidence="2">JCM 17805</strain>
    </source>
</reference>
<name>A0ABP8V1C1_9GAMM</name>
<dbReference type="InterPro" id="IPR027961">
    <property type="entry name" value="DUF4442"/>
</dbReference>